<dbReference type="InterPro" id="IPR036291">
    <property type="entry name" value="NAD(P)-bd_dom_sf"/>
</dbReference>
<dbReference type="GO" id="GO:0000166">
    <property type="term" value="F:nucleotide binding"/>
    <property type="evidence" value="ECO:0007669"/>
    <property type="project" value="InterPro"/>
</dbReference>
<dbReference type="AlphaFoldDB" id="A0A2P7QET2"/>
<dbReference type="SUPFAM" id="SSF51735">
    <property type="entry name" value="NAD(P)-binding Rossmann-fold domains"/>
    <property type="match status" value="1"/>
</dbReference>
<dbReference type="Gene3D" id="3.40.50.720">
    <property type="entry name" value="NAD(P)-binding Rossmann-like Domain"/>
    <property type="match status" value="1"/>
</dbReference>
<dbReference type="Gene3D" id="3.30.360.10">
    <property type="entry name" value="Dihydrodipicolinate Reductase, domain 2"/>
    <property type="match status" value="1"/>
</dbReference>
<gene>
    <name evidence="2" type="ORF">C7I55_25755</name>
</gene>
<keyword evidence="3" id="KW-1185">Reference proteome</keyword>
<feature type="domain" description="Gfo/Idh/MocA-like oxidoreductase N-terminal" evidence="1">
    <location>
        <begin position="4"/>
        <end position="115"/>
    </location>
</feature>
<organism evidence="2 3">
    <name type="scientific">Allosphingosinicella deserti</name>
    <dbReference type="NCBI Taxonomy" id="2116704"/>
    <lineage>
        <taxon>Bacteria</taxon>
        <taxon>Pseudomonadati</taxon>
        <taxon>Pseudomonadota</taxon>
        <taxon>Alphaproteobacteria</taxon>
        <taxon>Sphingomonadales</taxon>
        <taxon>Sphingomonadaceae</taxon>
        <taxon>Allosphingosinicella</taxon>
    </lineage>
</organism>
<protein>
    <submittedName>
        <fullName evidence="2">Galactose 1-dehydrogenase</fullName>
    </submittedName>
</protein>
<comment type="caution">
    <text evidence="2">The sequence shown here is derived from an EMBL/GenBank/DDBJ whole genome shotgun (WGS) entry which is preliminary data.</text>
</comment>
<name>A0A2P7QET2_9SPHN</name>
<proteinExistence type="predicted"/>
<dbReference type="PANTHER" id="PTHR43377:SF1">
    <property type="entry name" value="BILIVERDIN REDUCTASE A"/>
    <property type="match status" value="1"/>
</dbReference>
<dbReference type="OrthoDB" id="9813657at2"/>
<dbReference type="Proteomes" id="UP000241167">
    <property type="component" value="Unassembled WGS sequence"/>
</dbReference>
<dbReference type="PANTHER" id="PTHR43377">
    <property type="entry name" value="BILIVERDIN REDUCTASE A"/>
    <property type="match status" value="1"/>
</dbReference>
<dbReference type="RefSeq" id="WP_106515928.1">
    <property type="nucleotide sequence ID" value="NZ_PXYI01000013.1"/>
</dbReference>
<dbReference type="Pfam" id="PF01408">
    <property type="entry name" value="GFO_IDH_MocA"/>
    <property type="match status" value="1"/>
</dbReference>
<evidence type="ECO:0000313" key="3">
    <source>
        <dbReference type="Proteomes" id="UP000241167"/>
    </source>
</evidence>
<evidence type="ECO:0000313" key="2">
    <source>
        <dbReference type="EMBL" id="PSJ36481.1"/>
    </source>
</evidence>
<dbReference type="InterPro" id="IPR000683">
    <property type="entry name" value="Gfo/Idh/MocA-like_OxRdtase_N"/>
</dbReference>
<accession>A0A2P7QET2</accession>
<dbReference type="EMBL" id="PXYI01000013">
    <property type="protein sequence ID" value="PSJ36481.1"/>
    <property type="molecule type" value="Genomic_DNA"/>
</dbReference>
<sequence length="311" mass="33051">MDRIRIAIVGYGKIAQDQHVPSIAGNDRFELVATVSRSAGAPDGIASFGSVEELLAAGIKVDAVAICTPPSVRYDIARTCLDAGLHSLLEKPPGVTLGECEELVRIAQAKGVTLFTTWHAQYNPAVEAAAERLAGKDIGTMRIVWHEDVRKWHPGQEWIWAPGGFGVFDPGINALSIASKIFPGTLILRGAELLFPANCETPIAARLELTSPAASGAISADFDWRHSGGEAWNIEVRTAEGETLLLSEGGSRLSVDGAEIVSPGHGEYPGIYAHFAALVDGGTSHVDLAPLRLTADAFLLGKRVQVEPFES</sequence>
<evidence type="ECO:0000259" key="1">
    <source>
        <dbReference type="Pfam" id="PF01408"/>
    </source>
</evidence>
<dbReference type="InterPro" id="IPR051450">
    <property type="entry name" value="Gfo/Idh/MocA_Oxidoreductases"/>
</dbReference>
<reference evidence="2 3" key="1">
    <citation type="submission" date="2018-03" db="EMBL/GenBank/DDBJ databases">
        <title>The draft genome of Sphingosinicella sp. GL-C-18.</title>
        <authorList>
            <person name="Liu L."/>
            <person name="Li L."/>
            <person name="Liang L."/>
            <person name="Zhang X."/>
            <person name="Wang T."/>
        </authorList>
    </citation>
    <scope>NUCLEOTIDE SEQUENCE [LARGE SCALE GENOMIC DNA]</scope>
    <source>
        <strain evidence="2 3">GL-C-18</strain>
    </source>
</reference>